<dbReference type="KEGG" id="csol:105368457"/>
<keyword evidence="7" id="KW-0489">Methyltransferase</keyword>
<evidence type="ECO:0000256" key="21">
    <source>
        <dbReference type="ARBA" id="ARBA00079339"/>
    </source>
</evidence>
<evidence type="ECO:0000313" key="24">
    <source>
        <dbReference type="RefSeq" id="XP_011505771.1"/>
    </source>
</evidence>
<evidence type="ECO:0000256" key="2">
    <source>
        <dbReference type="ARBA" id="ARBA00004496"/>
    </source>
</evidence>
<dbReference type="Pfam" id="PF09445">
    <property type="entry name" value="Methyltransf_15"/>
    <property type="match status" value="1"/>
</dbReference>
<accession>A0AAJ6YWT8</accession>
<gene>
    <name evidence="24" type="primary">LOC105368457</name>
</gene>
<keyword evidence="12" id="KW-0539">Nucleus</keyword>
<sequence>MNLCIVLIQFRWNNFWFYNGEAITYLSWIVKYKDYINTNDKNIVQKQMKKVESEINIVKEFDKSRKFINSSLLSAKFKMCYKKSKLNFVIVQILIIQSPRRVHYSTCKRYHYRHYLLQLLTYIKPFREPIVTPQLYRRPNAHVSNADNRSLQPQLWRRLSAHKNSKNEIKTTCNTSNNCIYNSNSAIDKDNRKHIKLKCKEVKYSNIQTDLYYNDKENYKHKELLQFNSNSAVDLQHNSVFKKYWLKRYQLFSKFDDGIQLDYESWFSVTPEKIAKHIAKRCRCDILIDAFSGAGGNSIHFTSTCQIVYAIDIDPQKIAMTKHNAQIYNVNDKIEYILGDYFCLVDKLIGDVVFLSPPWGGPSYINNNVYDIRNIMSPIGGLKLLEISKIISNNIAFYLPKNINILELVTAGGPGSKIEVEQNFINNKLVAITAYYGNLLK</sequence>
<organism evidence="23 24">
    <name type="scientific">Ceratosolen solmsi marchali</name>
    <dbReference type="NCBI Taxonomy" id="326594"/>
    <lineage>
        <taxon>Eukaryota</taxon>
        <taxon>Metazoa</taxon>
        <taxon>Ecdysozoa</taxon>
        <taxon>Arthropoda</taxon>
        <taxon>Hexapoda</taxon>
        <taxon>Insecta</taxon>
        <taxon>Pterygota</taxon>
        <taxon>Neoptera</taxon>
        <taxon>Endopterygota</taxon>
        <taxon>Hymenoptera</taxon>
        <taxon>Apocrita</taxon>
        <taxon>Proctotrupomorpha</taxon>
        <taxon>Chalcidoidea</taxon>
        <taxon>Agaonidae</taxon>
        <taxon>Agaoninae</taxon>
        <taxon>Ceratosolen</taxon>
    </lineage>
</organism>
<comment type="similarity">
    <text evidence="13">Belongs to the methyltransferase superfamily. Trimethylguanosine synthase family.</text>
</comment>
<evidence type="ECO:0000256" key="3">
    <source>
        <dbReference type="ARBA" id="ARBA00004604"/>
    </source>
</evidence>
<dbReference type="GO" id="GO:0015030">
    <property type="term" value="C:Cajal body"/>
    <property type="evidence" value="ECO:0007669"/>
    <property type="project" value="UniProtKB-SubCell"/>
</dbReference>
<dbReference type="Proteomes" id="UP000695007">
    <property type="component" value="Unplaced"/>
</dbReference>
<comment type="catalytic activity">
    <reaction evidence="16">
        <text>a 5'-end (N(2),N(7)-dimethyl 5'-triphosphoguanosine)-ribonucleoside in snRNA + S-adenosyl-L-methionine = a 5'-end (N(2),N(2),N(7)-trimethyl 5'-triphosphoguanosine)-ribonucleoside in snRNA + S-adenosyl-L-homocysteine + H(+)</text>
        <dbReference type="Rhea" id="RHEA:78479"/>
        <dbReference type="Rhea" id="RHEA-COMP:19087"/>
        <dbReference type="Rhea" id="RHEA-COMP:19089"/>
        <dbReference type="ChEBI" id="CHEBI:15378"/>
        <dbReference type="ChEBI" id="CHEBI:57856"/>
        <dbReference type="ChEBI" id="CHEBI:59789"/>
        <dbReference type="ChEBI" id="CHEBI:167623"/>
        <dbReference type="ChEBI" id="CHEBI:172880"/>
    </reaction>
    <physiologicalReaction direction="left-to-right" evidence="16">
        <dbReference type="Rhea" id="RHEA:78480"/>
    </physiologicalReaction>
</comment>
<evidence type="ECO:0000256" key="12">
    <source>
        <dbReference type="ARBA" id="ARBA00023242"/>
    </source>
</evidence>
<dbReference type="InterPro" id="IPR019012">
    <property type="entry name" value="RNA_cap_Gua-N2-MeTrfase"/>
</dbReference>
<evidence type="ECO:0000256" key="6">
    <source>
        <dbReference type="ARBA" id="ARBA00022553"/>
    </source>
</evidence>
<comment type="subunit">
    <text evidence="20">May form homooligomers. Interacts with CREBBP/CBP, EED/WAIT1, EP300/P300, NCOA6/PRIP, PPARBP/PBP and SMN.</text>
</comment>
<dbReference type="InterPro" id="IPR029063">
    <property type="entry name" value="SAM-dependent_MTases_sf"/>
</dbReference>
<dbReference type="GO" id="GO:0005737">
    <property type="term" value="C:cytoplasm"/>
    <property type="evidence" value="ECO:0007669"/>
    <property type="project" value="UniProtKB-SubCell"/>
</dbReference>
<evidence type="ECO:0000256" key="20">
    <source>
        <dbReference type="ARBA" id="ARBA00064494"/>
    </source>
</evidence>
<dbReference type="AlphaFoldDB" id="A0AAJ6YWT8"/>
<dbReference type="PANTHER" id="PTHR14741">
    <property type="entry name" value="S-ADENOSYLMETHIONINE-DEPENDENT METHYLTRANSFERASE RELATED"/>
    <property type="match status" value="1"/>
</dbReference>
<evidence type="ECO:0000256" key="8">
    <source>
        <dbReference type="ARBA" id="ARBA00022679"/>
    </source>
</evidence>
<dbReference type="FunFam" id="3.40.50.150:FF:000066">
    <property type="entry name" value="Trimethylguanosine synthase 1"/>
    <property type="match status" value="1"/>
</dbReference>
<keyword evidence="23" id="KW-1185">Reference proteome</keyword>
<evidence type="ECO:0000256" key="17">
    <source>
        <dbReference type="ARBA" id="ARBA00049075"/>
    </source>
</evidence>
<evidence type="ECO:0000256" key="19">
    <source>
        <dbReference type="ARBA" id="ARBA00057179"/>
    </source>
</evidence>
<evidence type="ECO:0000256" key="4">
    <source>
        <dbReference type="ARBA" id="ARBA00018517"/>
    </source>
</evidence>
<comment type="catalytic activity">
    <reaction evidence="17">
        <text>a 5'-end (N(7)-methyl 5'-triphosphoguanosine)-ribonucleoside in snRNA + S-adenosyl-L-methionine = a 5'-end (N(2),N(7)-dimethyl 5'-triphosphoguanosine)-ribonucleoside in snRNA + S-adenosyl-L-homocysteine + H(+)</text>
        <dbReference type="Rhea" id="RHEA:78471"/>
        <dbReference type="Rhea" id="RHEA-COMP:19085"/>
        <dbReference type="Rhea" id="RHEA-COMP:19087"/>
        <dbReference type="ChEBI" id="CHEBI:15378"/>
        <dbReference type="ChEBI" id="CHEBI:57856"/>
        <dbReference type="ChEBI" id="CHEBI:59789"/>
        <dbReference type="ChEBI" id="CHEBI:156461"/>
        <dbReference type="ChEBI" id="CHEBI:172880"/>
    </reaction>
    <physiologicalReaction direction="left-to-right" evidence="17">
        <dbReference type="Rhea" id="RHEA:78472"/>
    </physiologicalReaction>
</comment>
<keyword evidence="11" id="KW-0804">Transcription</keyword>
<evidence type="ECO:0000313" key="23">
    <source>
        <dbReference type="Proteomes" id="UP000695007"/>
    </source>
</evidence>
<keyword evidence="6" id="KW-0597">Phosphoprotein</keyword>
<comment type="catalytic activity">
    <reaction evidence="14">
        <text>a 5'-end (N(2),N(7)-dimethyl 5'-triphosphoguanosine)-ribonucleoside in snoRNA + S-adenosyl-L-methionine = a 5'-end (N(2),N(2),N(7)-trimethyl 5'-triphosphoguanosine)-ribonucleoside in snoRNA + S-adenosyl-L-homocysteine + H(+)</text>
        <dbReference type="Rhea" id="RHEA:78507"/>
        <dbReference type="Rhea" id="RHEA-COMP:19088"/>
        <dbReference type="Rhea" id="RHEA-COMP:19090"/>
        <dbReference type="ChEBI" id="CHEBI:15378"/>
        <dbReference type="ChEBI" id="CHEBI:57856"/>
        <dbReference type="ChEBI" id="CHEBI:59789"/>
        <dbReference type="ChEBI" id="CHEBI:167623"/>
        <dbReference type="ChEBI" id="CHEBI:172880"/>
    </reaction>
    <physiologicalReaction direction="left-to-right" evidence="14">
        <dbReference type="Rhea" id="RHEA:78508"/>
    </physiologicalReaction>
</comment>
<dbReference type="Gene3D" id="3.40.50.150">
    <property type="entry name" value="Vaccinia Virus protein VP39"/>
    <property type="match status" value="1"/>
</dbReference>
<dbReference type="SUPFAM" id="SSF53335">
    <property type="entry name" value="S-adenosyl-L-methionine-dependent methyltransferases"/>
    <property type="match status" value="1"/>
</dbReference>
<proteinExistence type="inferred from homology"/>
<evidence type="ECO:0000256" key="13">
    <source>
        <dbReference type="ARBA" id="ARBA00025783"/>
    </source>
</evidence>
<reference evidence="24" key="1">
    <citation type="submission" date="2025-08" db="UniProtKB">
        <authorList>
            <consortium name="RefSeq"/>
        </authorList>
    </citation>
    <scope>IDENTIFICATION</scope>
</reference>
<dbReference type="RefSeq" id="XP_011505771.1">
    <property type="nucleotide sequence ID" value="XM_011507469.1"/>
</dbReference>
<protein>
    <recommendedName>
        <fullName evidence="4">Trimethylguanosine synthase</fullName>
    </recommendedName>
    <alternativeName>
        <fullName evidence="18">Cap-specific guanine-N(2) methyltransferase</fullName>
    </alternativeName>
    <alternativeName>
        <fullName evidence="21">Nuclear receptor coactivator 6-interacting protein</fullName>
    </alternativeName>
    <alternativeName>
        <fullName evidence="22">PRIP-interacting protein with methyltransferase motif</fullName>
    </alternativeName>
</protein>
<evidence type="ECO:0000256" key="9">
    <source>
        <dbReference type="ARBA" id="ARBA00022691"/>
    </source>
</evidence>
<dbReference type="CTD" id="96764"/>
<comment type="function">
    <text evidence="19">Catalyzes the 2 serial methylation steps for the conversion of the 7-monomethylguanosine (m(7)G) caps of snRNAs and snoRNAs to a 2,2,7-trimethylguanosine (m(2,2,7)G) cap structure. The enzyme is specific for guanine, and N7 methylation must precede N2 methylation. Hypermethylation of the m7G cap of U snRNAs leads to their concentration in nuclear foci, their colocalization with coilin and the formation of canonical Cajal bodies (CBs). Plays a role in transcriptional regulation.</text>
</comment>
<evidence type="ECO:0000256" key="1">
    <source>
        <dbReference type="ARBA" id="ARBA00004408"/>
    </source>
</evidence>
<evidence type="ECO:0000256" key="11">
    <source>
        <dbReference type="ARBA" id="ARBA00023163"/>
    </source>
</evidence>
<name>A0AAJ6YWT8_9HYME</name>
<comment type="catalytic activity">
    <reaction evidence="15">
        <text>a 5'-end (N(7)-methyl 5'-triphosphoguanosine)-ribonucleoside in snoRNA + S-adenosyl-L-methionine = a 5'-end (N(2),N(7)-dimethyl 5'-triphosphoguanosine)-ribonucleoside in snoRNA + S-adenosyl-L-homocysteine + H(+)</text>
        <dbReference type="Rhea" id="RHEA:78475"/>
        <dbReference type="Rhea" id="RHEA-COMP:19086"/>
        <dbReference type="Rhea" id="RHEA-COMP:19088"/>
        <dbReference type="ChEBI" id="CHEBI:15378"/>
        <dbReference type="ChEBI" id="CHEBI:57856"/>
        <dbReference type="ChEBI" id="CHEBI:59789"/>
        <dbReference type="ChEBI" id="CHEBI:156461"/>
        <dbReference type="ChEBI" id="CHEBI:172880"/>
    </reaction>
    <physiologicalReaction direction="left-to-right" evidence="15">
        <dbReference type="Rhea" id="RHEA:78476"/>
    </physiologicalReaction>
</comment>
<dbReference type="GO" id="GO:0005730">
    <property type="term" value="C:nucleolus"/>
    <property type="evidence" value="ECO:0007669"/>
    <property type="project" value="UniProtKB-SubCell"/>
</dbReference>
<evidence type="ECO:0000256" key="10">
    <source>
        <dbReference type="ARBA" id="ARBA00023015"/>
    </source>
</evidence>
<dbReference type="PANTHER" id="PTHR14741:SF32">
    <property type="entry name" value="TRIMETHYLGUANOSINE SYNTHASE"/>
    <property type="match status" value="1"/>
</dbReference>
<dbReference type="GeneID" id="105368457"/>
<evidence type="ECO:0000256" key="15">
    <source>
        <dbReference type="ARBA" id="ARBA00048740"/>
    </source>
</evidence>
<keyword evidence="9" id="KW-0949">S-adenosyl-L-methionine</keyword>
<evidence type="ECO:0000256" key="16">
    <source>
        <dbReference type="ARBA" id="ARBA00048763"/>
    </source>
</evidence>
<evidence type="ECO:0000256" key="5">
    <source>
        <dbReference type="ARBA" id="ARBA00022490"/>
    </source>
</evidence>
<evidence type="ECO:0000256" key="7">
    <source>
        <dbReference type="ARBA" id="ARBA00022603"/>
    </source>
</evidence>
<evidence type="ECO:0000256" key="18">
    <source>
        <dbReference type="ARBA" id="ARBA00049790"/>
    </source>
</evidence>
<comment type="subcellular location">
    <subcellularLocation>
        <location evidence="2">Cytoplasm</location>
    </subcellularLocation>
    <subcellularLocation>
        <location evidence="1">Nucleus</location>
        <location evidence="1">Cajal body</location>
    </subcellularLocation>
    <subcellularLocation>
        <location evidence="3">Nucleus</location>
        <location evidence="3">Nucleolus</location>
    </subcellularLocation>
</comment>
<evidence type="ECO:0000256" key="22">
    <source>
        <dbReference type="ARBA" id="ARBA00081504"/>
    </source>
</evidence>
<keyword evidence="5" id="KW-0963">Cytoplasm</keyword>
<dbReference type="GO" id="GO:0071164">
    <property type="term" value="F:RNA cap trimethylguanosine synthase activity"/>
    <property type="evidence" value="ECO:0007669"/>
    <property type="project" value="TreeGrafter"/>
</dbReference>
<keyword evidence="10" id="KW-0805">Transcription regulation</keyword>
<evidence type="ECO:0000256" key="14">
    <source>
        <dbReference type="ARBA" id="ARBA00047418"/>
    </source>
</evidence>
<keyword evidence="8" id="KW-0808">Transferase</keyword>